<dbReference type="AlphaFoldDB" id="A0A0F9KJE8"/>
<evidence type="ECO:0000313" key="2">
    <source>
        <dbReference type="EMBL" id="KKM74831.1"/>
    </source>
</evidence>
<dbReference type="EMBL" id="LAZR01009076">
    <property type="protein sequence ID" value="KKM74831.1"/>
    <property type="molecule type" value="Genomic_DNA"/>
</dbReference>
<feature type="region of interest" description="Disordered" evidence="1">
    <location>
        <begin position="1"/>
        <end position="28"/>
    </location>
</feature>
<sequence>MSHRRPSKKGPPTKHEAPAHRGVWRPGATCADCTQRTADNRARVWSRPPLVGTVPGGSKDTQQVQFERNFETGLDDYRTARADGIQPDHSTKDSVDKAHERIKSQEAALRKIKKFSDIDGVMTTPGVDRDVS</sequence>
<name>A0A0F9KJE8_9ZZZZ</name>
<gene>
    <name evidence="2" type="ORF">LCGC14_1396410</name>
</gene>
<comment type="caution">
    <text evidence="2">The sequence shown here is derived from an EMBL/GenBank/DDBJ whole genome shotgun (WGS) entry which is preliminary data.</text>
</comment>
<feature type="compositionally biased region" description="Basic residues" evidence="1">
    <location>
        <begin position="1"/>
        <end position="12"/>
    </location>
</feature>
<evidence type="ECO:0000256" key="1">
    <source>
        <dbReference type="SAM" id="MobiDB-lite"/>
    </source>
</evidence>
<accession>A0A0F9KJE8</accession>
<proteinExistence type="predicted"/>
<reference evidence="2" key="1">
    <citation type="journal article" date="2015" name="Nature">
        <title>Complex archaea that bridge the gap between prokaryotes and eukaryotes.</title>
        <authorList>
            <person name="Spang A."/>
            <person name="Saw J.H."/>
            <person name="Jorgensen S.L."/>
            <person name="Zaremba-Niedzwiedzka K."/>
            <person name="Martijn J."/>
            <person name="Lind A.E."/>
            <person name="van Eijk R."/>
            <person name="Schleper C."/>
            <person name="Guy L."/>
            <person name="Ettema T.J."/>
        </authorList>
    </citation>
    <scope>NUCLEOTIDE SEQUENCE</scope>
</reference>
<organism evidence="2">
    <name type="scientific">marine sediment metagenome</name>
    <dbReference type="NCBI Taxonomy" id="412755"/>
    <lineage>
        <taxon>unclassified sequences</taxon>
        <taxon>metagenomes</taxon>
        <taxon>ecological metagenomes</taxon>
    </lineage>
</organism>
<protein>
    <submittedName>
        <fullName evidence="2">Uncharacterized protein</fullName>
    </submittedName>
</protein>